<dbReference type="AlphaFoldDB" id="A0A5K7SG63"/>
<dbReference type="GO" id="GO:0030246">
    <property type="term" value="F:carbohydrate binding"/>
    <property type="evidence" value="ECO:0007669"/>
    <property type="project" value="InterPro"/>
</dbReference>
<dbReference type="Gene3D" id="2.60.40.1190">
    <property type="match status" value="1"/>
</dbReference>
<dbReference type="RefSeq" id="WP_318348374.1">
    <property type="nucleotide sequence ID" value="NZ_AP018694.1"/>
</dbReference>
<organism evidence="3 4">
    <name type="scientific">Aquipluma nitroreducens</name>
    <dbReference type="NCBI Taxonomy" id="2010828"/>
    <lineage>
        <taxon>Bacteria</taxon>
        <taxon>Pseudomonadati</taxon>
        <taxon>Bacteroidota</taxon>
        <taxon>Bacteroidia</taxon>
        <taxon>Marinilabiliales</taxon>
        <taxon>Prolixibacteraceae</taxon>
        <taxon>Aquipluma</taxon>
    </lineage>
</organism>
<keyword evidence="1" id="KW-1133">Transmembrane helix</keyword>
<keyword evidence="4" id="KW-1185">Reference proteome</keyword>
<dbReference type="GO" id="GO:0016052">
    <property type="term" value="P:carbohydrate catabolic process"/>
    <property type="evidence" value="ECO:0007669"/>
    <property type="project" value="InterPro"/>
</dbReference>
<dbReference type="GO" id="GO:0004553">
    <property type="term" value="F:hydrolase activity, hydrolyzing O-glycosyl compounds"/>
    <property type="evidence" value="ECO:0007669"/>
    <property type="project" value="InterPro"/>
</dbReference>
<protein>
    <recommendedName>
        <fullName evidence="2">Carbohydrate-binding domain-containing protein</fullName>
    </recommendedName>
</protein>
<dbReference type="KEGG" id="anf:AQPE_4395"/>
<dbReference type="SUPFAM" id="SSF49344">
    <property type="entry name" value="CBD9-like"/>
    <property type="match status" value="1"/>
</dbReference>
<sequence length="288" mass="33600">MRNKKHDQENFVKIFRSGTIDGMDSPENSFPKRTSAQTQAVSKLLHRVIIKFLLVILLVGIKSFNLELFARADDSKALIVRKCPDFKVTGDGSAENWALAEWMVLPQRILSGEPLTTKVKVLYSKTGIYFLFNCRDKKLTSTMNADFMDLWKEDVVEIFLWTDDQTPVYFEYEISPLNYELPILISNEKGDLVRWMPFHYDSDRKTRHATTVQGGEMRSNAAITGWTAEFFIPYKLLRPLNNSLPKPDTRWRANFYRIDYDSGISEWSWQLTSKTFHDFEKFGFLVFE</sequence>
<evidence type="ECO:0000313" key="4">
    <source>
        <dbReference type="Proteomes" id="UP001193389"/>
    </source>
</evidence>
<reference evidence="3" key="1">
    <citation type="journal article" date="2020" name="Int. J. Syst. Evol. Microbiol.">
        <title>Aquipluma nitroreducens gen. nov. sp. nov., a novel facultatively anaerobic bacterium isolated from a freshwater lake.</title>
        <authorList>
            <person name="Watanabe M."/>
            <person name="Kojima H."/>
            <person name="Fukui M."/>
        </authorList>
    </citation>
    <scope>NUCLEOTIDE SEQUENCE</scope>
    <source>
        <strain evidence="3">MeG22</strain>
    </source>
</reference>
<keyword evidence="1" id="KW-0472">Membrane</keyword>
<feature type="domain" description="Carbohydrate-binding" evidence="2">
    <location>
        <begin position="94"/>
        <end position="242"/>
    </location>
</feature>
<gene>
    <name evidence="3" type="ORF">AQPE_4395</name>
</gene>
<proteinExistence type="predicted"/>
<dbReference type="Pfam" id="PF06452">
    <property type="entry name" value="CBM9_1"/>
    <property type="match status" value="1"/>
</dbReference>
<feature type="transmembrane region" description="Helical" evidence="1">
    <location>
        <begin position="44"/>
        <end position="61"/>
    </location>
</feature>
<keyword evidence="1" id="KW-0812">Transmembrane</keyword>
<accession>A0A5K7SG63</accession>
<name>A0A5K7SG63_9BACT</name>
<dbReference type="EMBL" id="AP018694">
    <property type="protein sequence ID" value="BBE20204.1"/>
    <property type="molecule type" value="Genomic_DNA"/>
</dbReference>
<dbReference type="Proteomes" id="UP001193389">
    <property type="component" value="Chromosome"/>
</dbReference>
<evidence type="ECO:0000313" key="3">
    <source>
        <dbReference type="EMBL" id="BBE20204.1"/>
    </source>
</evidence>
<dbReference type="InterPro" id="IPR010502">
    <property type="entry name" value="Carb-bd_dom_fam9"/>
</dbReference>
<evidence type="ECO:0000256" key="1">
    <source>
        <dbReference type="SAM" id="Phobius"/>
    </source>
</evidence>
<evidence type="ECO:0000259" key="2">
    <source>
        <dbReference type="Pfam" id="PF06452"/>
    </source>
</evidence>
<dbReference type="CDD" id="cd09620">
    <property type="entry name" value="CBM9_like_3"/>
    <property type="match status" value="1"/>
</dbReference>